<evidence type="ECO:0000256" key="3">
    <source>
        <dbReference type="ARBA" id="ARBA00023315"/>
    </source>
</evidence>
<evidence type="ECO:0000256" key="1">
    <source>
        <dbReference type="ARBA" id="ARBA00009861"/>
    </source>
</evidence>
<accession>A0ABR1ZMF4</accession>
<evidence type="ECO:0000313" key="4">
    <source>
        <dbReference type="EMBL" id="KAK8481824.1"/>
    </source>
</evidence>
<dbReference type="Gene3D" id="3.30.559.10">
    <property type="entry name" value="Chloramphenicol acetyltransferase-like domain"/>
    <property type="match status" value="2"/>
</dbReference>
<keyword evidence="3" id="KW-0012">Acyltransferase</keyword>
<evidence type="ECO:0000313" key="5">
    <source>
        <dbReference type="Proteomes" id="UP001472677"/>
    </source>
</evidence>
<proteinExistence type="inferred from homology"/>
<keyword evidence="5" id="KW-1185">Reference proteome</keyword>
<dbReference type="Proteomes" id="UP001472677">
    <property type="component" value="Unassembled WGS sequence"/>
</dbReference>
<evidence type="ECO:0000256" key="2">
    <source>
        <dbReference type="ARBA" id="ARBA00022679"/>
    </source>
</evidence>
<organism evidence="4 5">
    <name type="scientific">Hibiscus sabdariffa</name>
    <name type="common">roselle</name>
    <dbReference type="NCBI Taxonomy" id="183260"/>
    <lineage>
        <taxon>Eukaryota</taxon>
        <taxon>Viridiplantae</taxon>
        <taxon>Streptophyta</taxon>
        <taxon>Embryophyta</taxon>
        <taxon>Tracheophyta</taxon>
        <taxon>Spermatophyta</taxon>
        <taxon>Magnoliopsida</taxon>
        <taxon>eudicotyledons</taxon>
        <taxon>Gunneridae</taxon>
        <taxon>Pentapetalae</taxon>
        <taxon>rosids</taxon>
        <taxon>malvids</taxon>
        <taxon>Malvales</taxon>
        <taxon>Malvaceae</taxon>
        <taxon>Malvoideae</taxon>
        <taxon>Hibiscus</taxon>
    </lineage>
</organism>
<dbReference type="InterPro" id="IPR023213">
    <property type="entry name" value="CAT-like_dom_sf"/>
</dbReference>
<dbReference type="PANTHER" id="PTHR31623:SF36">
    <property type="entry name" value="STEMMADENINE O-ACETYLTRANSFERASE-LIKE"/>
    <property type="match status" value="1"/>
</dbReference>
<gene>
    <name evidence="4" type="ORF">V6N12_019831</name>
</gene>
<comment type="similarity">
    <text evidence="1">Belongs to the plant acyltransferase family.</text>
</comment>
<dbReference type="PANTHER" id="PTHR31623">
    <property type="entry name" value="F21J9.9"/>
    <property type="match status" value="1"/>
</dbReference>
<keyword evidence="2" id="KW-0808">Transferase</keyword>
<protein>
    <submittedName>
        <fullName evidence="4">Uncharacterized protein</fullName>
    </submittedName>
</protein>
<reference evidence="4 5" key="1">
    <citation type="journal article" date="2024" name="G3 (Bethesda)">
        <title>Genome assembly of Hibiscus sabdariffa L. provides insights into metabolisms of medicinal natural products.</title>
        <authorList>
            <person name="Kim T."/>
        </authorList>
    </citation>
    <scope>NUCLEOTIDE SEQUENCE [LARGE SCALE GENOMIC DNA]</scope>
    <source>
        <strain evidence="4">TK-2024</strain>
        <tissue evidence="4">Old leaves</tissue>
    </source>
</reference>
<dbReference type="Pfam" id="PF02458">
    <property type="entry name" value="Transferase"/>
    <property type="match status" value="1"/>
</dbReference>
<dbReference type="EMBL" id="JBBPBM010001814">
    <property type="protein sequence ID" value="KAK8481824.1"/>
    <property type="molecule type" value="Genomic_DNA"/>
</dbReference>
<name>A0ABR1ZMF4_9ROSI</name>
<comment type="caution">
    <text evidence="4">The sequence shown here is derived from an EMBL/GenBank/DDBJ whole genome shotgun (WGS) entry which is preliminary data.</text>
</comment>
<sequence>MAIVAEMEVQITSKKMIKPSSSELHLLKPFKLSLLDQLCTSKYNPAILFYAKPSDSNIDGSQFLDQLKQSLSKALTQFYPAAGRLKNNLFITDFNEGVPYVEARVAGRLSDFIEQTEKLEAMNRLLPCPPYRYIQDPTTPQLAVQVNIFDCGGIALALCFFHKIFDGTTVYAFLNSWAAFSRGSNGEIPNPGLLGASSRLFPPIESMPESAALKSLFLNDGRRKMTRSFVFDANAITTLVLKAKSKSLEHPSRALALSAFLWKHAIQASRSASGTLKPSILGQAVNIRPRMKPQLPSYSIGNMFGMAISMYNPVGKDIDLSELAYLLREATEGVPNDPQVVLQGFKTLTEQLSHLEEMVSKGDAEFYILSSLLNTVEANEDFGWGKPSLISIPGIDSQNREIRNLLYLKNARQHNAVEAWVTLTEEEMGFLERDAHFLACVSPNSHFGKSKI</sequence>